<gene>
    <name evidence="2" type="primary">atp8</name>
</gene>
<geneLocation type="mitochondrion" evidence="2"/>
<keyword evidence="1" id="KW-0472">Membrane</keyword>
<dbReference type="GeneID" id="8846990"/>
<keyword evidence="2" id="KW-0496">Mitochondrion</keyword>
<name>D3YHQ4_9EUPU</name>
<accession>D3YHQ4</accession>
<protein>
    <submittedName>
        <fullName evidence="2">ATP synthase F0 subunit 8</fullName>
    </submittedName>
</protein>
<sequence>MYLPFQKKSGPFRDLLTIRVLGGVNVLLFEMTSSTKAAKMKKKIK</sequence>
<dbReference type="EMBL" id="GU475132">
    <property type="protein sequence ID" value="ADD37174.1"/>
    <property type="molecule type" value="Genomic_DNA"/>
</dbReference>
<organism evidence="2">
    <name type="scientific">Platevindex mortoni</name>
    <dbReference type="NCBI Taxonomy" id="637517"/>
    <lineage>
        <taxon>Eukaryota</taxon>
        <taxon>Metazoa</taxon>
        <taxon>Spiralia</taxon>
        <taxon>Lophotrochozoa</taxon>
        <taxon>Mollusca</taxon>
        <taxon>Gastropoda</taxon>
        <taxon>Heterobranchia</taxon>
        <taxon>Euthyneura</taxon>
        <taxon>Panpulmonata</taxon>
        <taxon>Eupulmonata</taxon>
        <taxon>Systellommatophora</taxon>
        <taxon>Onchidioidea</taxon>
        <taxon>Onchidiidae</taxon>
        <taxon>Platevindex</taxon>
    </lineage>
</organism>
<reference evidence="2" key="1">
    <citation type="submission" date="2010-01" db="EMBL/GenBank/DDBJ databases">
        <title>Analysis of complete mitochondrial genome of one kind of Onchidiidae (Mollusca: Pulmonata).</title>
        <authorList>
            <person name="Wei L.L."/>
            <person name="Shen H.D."/>
            <person name="Chen C."/>
        </authorList>
    </citation>
    <scope>NUCLEOTIDE SEQUENCE</scope>
</reference>
<keyword evidence="1" id="KW-1133">Transmembrane helix</keyword>
<dbReference type="RefSeq" id="YP_003495119.1">
    <property type="nucleotide sequence ID" value="NC_013934.1"/>
</dbReference>
<evidence type="ECO:0000256" key="1">
    <source>
        <dbReference type="SAM" id="Phobius"/>
    </source>
</evidence>
<evidence type="ECO:0000313" key="2">
    <source>
        <dbReference type="EMBL" id="ADD37174.1"/>
    </source>
</evidence>
<proteinExistence type="predicted"/>
<dbReference type="AlphaFoldDB" id="D3YHQ4"/>
<dbReference type="CTD" id="4509"/>
<keyword evidence="1" id="KW-0812">Transmembrane</keyword>
<feature type="transmembrane region" description="Helical" evidence="1">
    <location>
        <begin position="20"/>
        <end position="38"/>
    </location>
</feature>